<gene>
    <name evidence="4" type="ORF">H6G18_11400</name>
</gene>
<dbReference type="PANTHER" id="PTHR44591:SF3">
    <property type="entry name" value="RESPONSE REGULATORY DOMAIN-CONTAINING PROTEIN"/>
    <property type="match status" value="1"/>
</dbReference>
<dbReference type="InterPro" id="IPR011006">
    <property type="entry name" value="CheY-like_superfamily"/>
</dbReference>
<evidence type="ECO:0000313" key="5">
    <source>
        <dbReference type="Proteomes" id="UP000607281"/>
    </source>
</evidence>
<organism evidence="4 5">
    <name type="scientific">Anabaena subtropica FACHB-260</name>
    <dbReference type="NCBI Taxonomy" id="2692884"/>
    <lineage>
        <taxon>Bacteria</taxon>
        <taxon>Bacillati</taxon>
        <taxon>Cyanobacteriota</taxon>
        <taxon>Cyanophyceae</taxon>
        <taxon>Nostocales</taxon>
        <taxon>Nostocaceae</taxon>
        <taxon>Anabaena</taxon>
    </lineage>
</organism>
<dbReference type="Proteomes" id="UP000607281">
    <property type="component" value="Unassembled WGS sequence"/>
</dbReference>
<comment type="caution">
    <text evidence="4">The sequence shown here is derived from an EMBL/GenBank/DDBJ whole genome shotgun (WGS) entry which is preliminary data.</text>
</comment>
<sequence>MNNIYVSNQSENVNLADDTEDLDIFPELTILVVDDDDNMRFLITEVFEIYGFKVMAATNALEAFELIEQFHLDLLISDINMPGENGYWLIQKIRKLTSPKKSEIPAIAFTANMEANAHNKALASGFQAYLQKPSKIEQILAEATKLLKGSVKLSFP</sequence>
<feature type="modified residue" description="4-aspartylphosphate" evidence="2">
    <location>
        <position position="78"/>
    </location>
</feature>
<keyword evidence="5" id="KW-1185">Reference proteome</keyword>
<feature type="domain" description="Response regulatory" evidence="3">
    <location>
        <begin position="29"/>
        <end position="147"/>
    </location>
</feature>
<name>A0ABR8CNL1_9NOST</name>
<dbReference type="PANTHER" id="PTHR44591">
    <property type="entry name" value="STRESS RESPONSE REGULATOR PROTEIN 1"/>
    <property type="match status" value="1"/>
</dbReference>
<evidence type="ECO:0000259" key="3">
    <source>
        <dbReference type="PROSITE" id="PS50110"/>
    </source>
</evidence>
<dbReference type="InterPro" id="IPR001789">
    <property type="entry name" value="Sig_transdc_resp-reg_receiver"/>
</dbReference>
<protein>
    <submittedName>
        <fullName evidence="4">Response regulator</fullName>
    </submittedName>
</protein>
<evidence type="ECO:0000256" key="1">
    <source>
        <dbReference type="ARBA" id="ARBA00022553"/>
    </source>
</evidence>
<dbReference type="SUPFAM" id="SSF52172">
    <property type="entry name" value="CheY-like"/>
    <property type="match status" value="1"/>
</dbReference>
<keyword evidence="1 2" id="KW-0597">Phosphoprotein</keyword>
<reference evidence="4 5" key="1">
    <citation type="journal article" date="2020" name="ISME J.">
        <title>Comparative genomics reveals insights into cyanobacterial evolution and habitat adaptation.</title>
        <authorList>
            <person name="Chen M.Y."/>
            <person name="Teng W.K."/>
            <person name="Zhao L."/>
            <person name="Hu C.X."/>
            <person name="Zhou Y.K."/>
            <person name="Han B.P."/>
            <person name="Song L.R."/>
            <person name="Shu W.S."/>
        </authorList>
    </citation>
    <scope>NUCLEOTIDE SEQUENCE [LARGE SCALE GENOMIC DNA]</scope>
    <source>
        <strain evidence="4 5">FACHB-260</strain>
    </source>
</reference>
<dbReference type="EMBL" id="JACJRF010000015">
    <property type="protein sequence ID" value="MBD2344751.1"/>
    <property type="molecule type" value="Genomic_DNA"/>
</dbReference>
<dbReference type="Gene3D" id="3.40.50.2300">
    <property type="match status" value="1"/>
</dbReference>
<accession>A0ABR8CNL1</accession>
<dbReference type="RefSeq" id="WP_190407200.1">
    <property type="nucleotide sequence ID" value="NZ_JACJRF010000015.1"/>
</dbReference>
<dbReference type="SMART" id="SM00448">
    <property type="entry name" value="REC"/>
    <property type="match status" value="1"/>
</dbReference>
<dbReference type="Pfam" id="PF00072">
    <property type="entry name" value="Response_reg"/>
    <property type="match status" value="1"/>
</dbReference>
<evidence type="ECO:0000313" key="4">
    <source>
        <dbReference type="EMBL" id="MBD2344751.1"/>
    </source>
</evidence>
<evidence type="ECO:0000256" key="2">
    <source>
        <dbReference type="PROSITE-ProRule" id="PRU00169"/>
    </source>
</evidence>
<dbReference type="PROSITE" id="PS50110">
    <property type="entry name" value="RESPONSE_REGULATORY"/>
    <property type="match status" value="1"/>
</dbReference>
<proteinExistence type="predicted"/>
<dbReference type="InterPro" id="IPR050595">
    <property type="entry name" value="Bact_response_regulator"/>
</dbReference>